<sequence length="486" mass="53568">MSIFCAPARAARSMALLWMLLLPFSSVAQTQTMTPSSESRLLIEQASKVANLFSDNPRERLRETLGEPEPDVPDADADSYRRLFSPGFLANVSSVQLTTIFTEYHQKYGVVDDVQLRRAENTTTGSFYFVFSEGFRIPVRTLSIESRPPHRITGLFFGPAEPVQRASSLDEITDRFAELPGHASFVVARTDSAGRSSVRLEEETQDDGALSMIASYQEKNSLAIGSAFKLYVLGALTADIEAGRRSWDDVIMLTEDARSFPSGFLHTWPGGSPLTLRTLATLMISQSDNTATDALIRELGRRAVEEMLEPMGHASPGQNTPFLTTREFFALKHDSTQADAYAAAAVEQKRQMLDGEIAQMSHEDISIQFASPNRIDTVEWFASGADLARALAWFTRDTDARTVAREILSVNEGVDFENDWTYVGFKGGSEPGVMSANVLLRSPNGPWYTLSVVQNNAEADIDPSSLFSLAKQAAQLVFEASTDRKD</sequence>
<dbReference type="AlphaFoldDB" id="A0A2A8CX30"/>
<dbReference type="Pfam" id="PF13354">
    <property type="entry name" value="Beta-lactamase2"/>
    <property type="match status" value="1"/>
</dbReference>
<organism evidence="4 5">
    <name type="scientific">Longibacter salinarum</name>
    <dbReference type="NCBI Taxonomy" id="1850348"/>
    <lineage>
        <taxon>Bacteria</taxon>
        <taxon>Pseudomonadati</taxon>
        <taxon>Rhodothermota</taxon>
        <taxon>Rhodothermia</taxon>
        <taxon>Rhodothermales</taxon>
        <taxon>Salisaetaceae</taxon>
        <taxon>Longibacter</taxon>
    </lineage>
</organism>
<protein>
    <recommendedName>
        <fullName evidence="3">Beta-lactamase class A catalytic domain-containing protein</fullName>
    </recommendedName>
</protein>
<dbReference type="InterPro" id="IPR000871">
    <property type="entry name" value="Beta-lactam_class-A"/>
</dbReference>
<dbReference type="GO" id="GO:0008800">
    <property type="term" value="F:beta-lactamase activity"/>
    <property type="evidence" value="ECO:0007669"/>
    <property type="project" value="UniProtKB-EC"/>
</dbReference>
<keyword evidence="2" id="KW-0732">Signal</keyword>
<feature type="domain" description="Beta-lactamase class A catalytic" evidence="3">
    <location>
        <begin position="214"/>
        <end position="312"/>
    </location>
</feature>
<dbReference type="Proteomes" id="UP000220102">
    <property type="component" value="Unassembled WGS sequence"/>
</dbReference>
<dbReference type="GO" id="GO:0030655">
    <property type="term" value="P:beta-lactam antibiotic catabolic process"/>
    <property type="evidence" value="ECO:0007669"/>
    <property type="project" value="InterPro"/>
</dbReference>
<evidence type="ECO:0000256" key="2">
    <source>
        <dbReference type="SAM" id="SignalP"/>
    </source>
</evidence>
<keyword evidence="5" id="KW-1185">Reference proteome</keyword>
<dbReference type="InterPro" id="IPR045155">
    <property type="entry name" value="Beta-lactam_cat"/>
</dbReference>
<feature type="signal peptide" evidence="2">
    <location>
        <begin position="1"/>
        <end position="28"/>
    </location>
</feature>
<evidence type="ECO:0000313" key="4">
    <source>
        <dbReference type="EMBL" id="PEN13183.1"/>
    </source>
</evidence>
<evidence type="ECO:0000256" key="1">
    <source>
        <dbReference type="ARBA" id="ARBA00001526"/>
    </source>
</evidence>
<comment type="catalytic activity">
    <reaction evidence="1">
        <text>a beta-lactam + H2O = a substituted beta-amino acid</text>
        <dbReference type="Rhea" id="RHEA:20401"/>
        <dbReference type="ChEBI" id="CHEBI:15377"/>
        <dbReference type="ChEBI" id="CHEBI:35627"/>
        <dbReference type="ChEBI" id="CHEBI:140347"/>
        <dbReference type="EC" id="3.5.2.6"/>
    </reaction>
</comment>
<dbReference type="Gene3D" id="3.40.710.10">
    <property type="entry name" value="DD-peptidase/beta-lactamase superfamily"/>
    <property type="match status" value="1"/>
</dbReference>
<dbReference type="InterPro" id="IPR012338">
    <property type="entry name" value="Beta-lactam/transpept-like"/>
</dbReference>
<accession>A0A2A8CX30</accession>
<dbReference type="SUPFAM" id="SSF56601">
    <property type="entry name" value="beta-lactamase/transpeptidase-like"/>
    <property type="match status" value="1"/>
</dbReference>
<dbReference type="PANTHER" id="PTHR35333">
    <property type="entry name" value="BETA-LACTAMASE"/>
    <property type="match status" value="1"/>
</dbReference>
<dbReference type="OrthoDB" id="9772863at2"/>
<dbReference type="RefSeq" id="WP_098075772.1">
    <property type="nucleotide sequence ID" value="NZ_PDEQ01000005.1"/>
</dbReference>
<comment type="caution">
    <text evidence="4">The sequence shown here is derived from an EMBL/GenBank/DDBJ whole genome shotgun (WGS) entry which is preliminary data.</text>
</comment>
<evidence type="ECO:0000313" key="5">
    <source>
        <dbReference type="Proteomes" id="UP000220102"/>
    </source>
</evidence>
<dbReference type="GO" id="GO:0046677">
    <property type="term" value="P:response to antibiotic"/>
    <property type="evidence" value="ECO:0007669"/>
    <property type="project" value="InterPro"/>
</dbReference>
<reference evidence="4 5" key="1">
    <citation type="submission" date="2017-10" db="EMBL/GenBank/DDBJ databases">
        <title>Draft genome of Longibacter Salinarum.</title>
        <authorList>
            <person name="Goh K.M."/>
            <person name="Shamsir M.S."/>
            <person name="Lim S.W."/>
        </authorList>
    </citation>
    <scope>NUCLEOTIDE SEQUENCE [LARGE SCALE GENOMIC DNA]</scope>
    <source>
        <strain evidence="4 5">KCTC 52045</strain>
    </source>
</reference>
<gene>
    <name evidence="4" type="ORF">CRI94_11100</name>
</gene>
<name>A0A2A8CX30_9BACT</name>
<evidence type="ECO:0000259" key="3">
    <source>
        <dbReference type="Pfam" id="PF13354"/>
    </source>
</evidence>
<dbReference type="PANTHER" id="PTHR35333:SF5">
    <property type="entry name" value="CONSERVED LIPOPROTEIN LPQF-RELATED"/>
    <property type="match status" value="1"/>
</dbReference>
<dbReference type="EMBL" id="PDEQ01000005">
    <property type="protein sequence ID" value="PEN13183.1"/>
    <property type="molecule type" value="Genomic_DNA"/>
</dbReference>
<proteinExistence type="predicted"/>
<feature type="chain" id="PRO_5013355269" description="Beta-lactamase class A catalytic domain-containing protein" evidence="2">
    <location>
        <begin position="29"/>
        <end position="486"/>
    </location>
</feature>